<gene>
    <name evidence="1" type="ORF">H206_02376</name>
</gene>
<evidence type="ECO:0000313" key="1">
    <source>
        <dbReference type="EMBL" id="RWX43882.1"/>
    </source>
</evidence>
<accession>A0A3S3QGF9</accession>
<dbReference type="Proteomes" id="UP000287853">
    <property type="component" value="Unassembled WGS sequence"/>
</dbReference>
<keyword evidence="2" id="KW-1185">Reference proteome</keyword>
<reference evidence="1 2" key="1">
    <citation type="submission" date="2017-01" db="EMBL/GenBank/DDBJ databases">
        <title>The cable genome- insights into the physiology and evolution of filamentous bacteria capable of sulfide oxidation via long distance electron transfer.</title>
        <authorList>
            <person name="Schreiber L."/>
            <person name="Bjerg J.T."/>
            <person name="Boggild A."/>
            <person name="Van De Vossenberg J."/>
            <person name="Meysman F."/>
            <person name="Nielsen L.P."/>
            <person name="Schramm A."/>
            <person name="Kjeldsen K.U."/>
        </authorList>
    </citation>
    <scope>NUCLEOTIDE SEQUENCE [LARGE SCALE GENOMIC DNA]</scope>
    <source>
        <strain evidence="1">MCF</strain>
    </source>
</reference>
<name>A0A3S3QGF9_9BACT</name>
<comment type="caution">
    <text evidence="1">The sequence shown here is derived from an EMBL/GenBank/DDBJ whole genome shotgun (WGS) entry which is preliminary data.</text>
</comment>
<organism evidence="1 2">
    <name type="scientific">Candidatus Electrothrix aarhusensis</name>
    <dbReference type="NCBI Taxonomy" id="1859131"/>
    <lineage>
        <taxon>Bacteria</taxon>
        <taxon>Pseudomonadati</taxon>
        <taxon>Thermodesulfobacteriota</taxon>
        <taxon>Desulfobulbia</taxon>
        <taxon>Desulfobulbales</taxon>
        <taxon>Desulfobulbaceae</taxon>
        <taxon>Candidatus Electrothrix</taxon>
    </lineage>
</organism>
<dbReference type="AlphaFoldDB" id="A0A3S3QGF9"/>
<feature type="non-terminal residue" evidence="1">
    <location>
        <position position="93"/>
    </location>
</feature>
<protein>
    <submittedName>
        <fullName evidence="1">Uncharacterized protein</fullName>
    </submittedName>
</protein>
<proteinExistence type="predicted"/>
<dbReference type="EMBL" id="MTKO01000107">
    <property type="protein sequence ID" value="RWX43882.1"/>
    <property type="molecule type" value="Genomic_DNA"/>
</dbReference>
<evidence type="ECO:0000313" key="2">
    <source>
        <dbReference type="Proteomes" id="UP000287853"/>
    </source>
</evidence>
<sequence length="93" mass="11046">MRAIFKHRYVFTAVLTLAGFLYISVQANEYPKNEKQQVLPATAFRGYHQFDYKFEDRPDPFLPFFNSKEPPEKKKFDPNQILTELQKFEPGQL</sequence>